<evidence type="ECO:0000256" key="5">
    <source>
        <dbReference type="SAM" id="Phobius"/>
    </source>
</evidence>
<evidence type="ECO:0000256" key="4">
    <source>
        <dbReference type="ARBA" id="ARBA00023136"/>
    </source>
</evidence>
<organism evidence="7 8">
    <name type="scientific">Mucinivorans hirudinis</name>
    <dbReference type="NCBI Taxonomy" id="1433126"/>
    <lineage>
        <taxon>Bacteria</taxon>
        <taxon>Pseudomonadati</taxon>
        <taxon>Bacteroidota</taxon>
        <taxon>Bacteroidia</taxon>
        <taxon>Bacteroidales</taxon>
        <taxon>Rikenellaceae</taxon>
        <taxon>Mucinivorans</taxon>
    </lineage>
</organism>
<dbReference type="PATRIC" id="fig|1433126.3.peg.156"/>
<dbReference type="Pfam" id="PF07584">
    <property type="entry name" value="BatA"/>
    <property type="match status" value="1"/>
</dbReference>
<feature type="transmembrane region" description="Helical" evidence="5">
    <location>
        <begin position="6"/>
        <end position="26"/>
    </location>
</feature>
<keyword evidence="3 5" id="KW-1133">Transmembrane helix</keyword>
<keyword evidence="4 5" id="KW-0472">Membrane</keyword>
<dbReference type="Gene3D" id="3.40.50.410">
    <property type="entry name" value="von Willebrand factor, type A domain"/>
    <property type="match status" value="1"/>
</dbReference>
<dbReference type="InterPro" id="IPR024163">
    <property type="entry name" value="Aerotolerance_reg_N"/>
</dbReference>
<name>A0A060RA33_9BACT</name>
<dbReference type="InterPro" id="IPR002035">
    <property type="entry name" value="VWF_A"/>
</dbReference>
<protein>
    <submittedName>
        <fullName evidence="7">BatB</fullName>
    </submittedName>
</protein>
<dbReference type="AlphaFoldDB" id="A0A060RA33"/>
<proteinExistence type="predicted"/>
<dbReference type="SUPFAM" id="SSF53300">
    <property type="entry name" value="vWA-like"/>
    <property type="match status" value="1"/>
</dbReference>
<evidence type="ECO:0000256" key="3">
    <source>
        <dbReference type="ARBA" id="ARBA00022989"/>
    </source>
</evidence>
<feature type="transmembrane region" description="Helical" evidence="5">
    <location>
        <begin position="59"/>
        <end position="78"/>
    </location>
</feature>
<dbReference type="eggNOG" id="COG2304">
    <property type="taxonomic scope" value="Bacteria"/>
</dbReference>
<dbReference type="STRING" id="1433126.BN938_0158"/>
<dbReference type="InterPro" id="IPR036465">
    <property type="entry name" value="vWFA_dom_sf"/>
</dbReference>
<dbReference type="PROSITE" id="PS50234">
    <property type="entry name" value="VWFA"/>
    <property type="match status" value="1"/>
</dbReference>
<dbReference type="InterPro" id="IPR011933">
    <property type="entry name" value="Double_TM_dom"/>
</dbReference>
<feature type="domain" description="VWFA" evidence="6">
    <location>
        <begin position="91"/>
        <end position="285"/>
    </location>
</feature>
<sequence>MFRFAEPYYLYALLLIPTLIVLFVVYRRAQKRRLAKFGDLAIIAQLMPEASPKRVRNKFILLLIVVGLMVVALAQPQFGAKLREVKRKGIEIMLAVDVSKSMLAEDFKPNRLERTKYAASRLVEQLEDDRVGMIVFAGDAFIQLPITSDYVSARGFINSVSTDIVPVQGTSIAKAIELATRSYSENSNKSRALVIISDGESHDDDPVAAAQQAKESGIIIYTVGIGTPEGAPISINGEMMKDEEGNMVVSKLDEQTLQQLAVLTGGTYVRATNQSVGLDEILKRIKAMEKQEFNALAFAEYNDQFHYLVALALLILLIEFIMLDRKNRILSKISIFK</sequence>
<dbReference type="PANTHER" id="PTHR22550">
    <property type="entry name" value="SPORE GERMINATION PROTEIN"/>
    <property type="match status" value="1"/>
</dbReference>
<evidence type="ECO:0000256" key="1">
    <source>
        <dbReference type="ARBA" id="ARBA00022475"/>
    </source>
</evidence>
<gene>
    <name evidence="7" type="ORF">BN938_0158</name>
</gene>
<dbReference type="NCBIfam" id="TIGR02226">
    <property type="entry name" value="two_anch"/>
    <property type="match status" value="1"/>
</dbReference>
<keyword evidence="1" id="KW-1003">Cell membrane</keyword>
<dbReference type="HOGENOM" id="CLU_024570_1_0_10"/>
<dbReference type="OrthoDB" id="6206554at2"/>
<accession>A0A060RA33</accession>
<feature type="transmembrane region" description="Helical" evidence="5">
    <location>
        <begin position="305"/>
        <end position="323"/>
    </location>
</feature>
<reference evidence="7 8" key="1">
    <citation type="journal article" date="2015" name="Genome Announc.">
        <title>Complete Genome Sequence of the Novel Leech Symbiont Mucinivorans hirudinis M3T.</title>
        <authorList>
            <person name="Nelson M.C."/>
            <person name="Bomar L."/>
            <person name="Graf J."/>
        </authorList>
    </citation>
    <scope>NUCLEOTIDE SEQUENCE [LARGE SCALE GENOMIC DNA]</scope>
    <source>
        <strain evidence="8">M3</strain>
    </source>
</reference>
<dbReference type="Pfam" id="PF00092">
    <property type="entry name" value="VWA"/>
    <property type="match status" value="1"/>
</dbReference>
<evidence type="ECO:0000313" key="7">
    <source>
        <dbReference type="EMBL" id="CDN30264.1"/>
    </source>
</evidence>
<evidence type="ECO:0000259" key="6">
    <source>
        <dbReference type="PROSITE" id="PS50234"/>
    </source>
</evidence>
<dbReference type="EMBL" id="HG934468">
    <property type="protein sequence ID" value="CDN30264.1"/>
    <property type="molecule type" value="Genomic_DNA"/>
</dbReference>
<evidence type="ECO:0000313" key="8">
    <source>
        <dbReference type="Proteomes" id="UP000027616"/>
    </source>
</evidence>
<dbReference type="Proteomes" id="UP000027616">
    <property type="component" value="Chromosome I"/>
</dbReference>
<dbReference type="PANTHER" id="PTHR22550:SF5">
    <property type="entry name" value="LEUCINE ZIPPER PROTEIN 4"/>
    <property type="match status" value="1"/>
</dbReference>
<dbReference type="SMART" id="SM00327">
    <property type="entry name" value="VWA"/>
    <property type="match status" value="1"/>
</dbReference>
<evidence type="ECO:0000256" key="2">
    <source>
        <dbReference type="ARBA" id="ARBA00022692"/>
    </source>
</evidence>
<keyword evidence="2 5" id="KW-0812">Transmembrane</keyword>
<keyword evidence="8" id="KW-1185">Reference proteome</keyword>
<dbReference type="InterPro" id="IPR050768">
    <property type="entry name" value="UPF0353/GerABKA_families"/>
</dbReference>
<dbReference type="KEGG" id="rbc:BN938_0158"/>